<dbReference type="Proteomes" id="UP000309872">
    <property type="component" value="Unassembled WGS sequence"/>
</dbReference>
<feature type="region of interest" description="Disordered" evidence="1">
    <location>
        <begin position="70"/>
        <end position="94"/>
    </location>
</feature>
<feature type="signal peptide" evidence="2">
    <location>
        <begin position="1"/>
        <end position="17"/>
    </location>
</feature>
<dbReference type="EMBL" id="SUKA01000001">
    <property type="protein sequence ID" value="TJY67787.1"/>
    <property type="molecule type" value="Genomic_DNA"/>
</dbReference>
<accession>A0A4U0H7H7</accession>
<feature type="region of interest" description="Disordered" evidence="1">
    <location>
        <begin position="20"/>
        <end position="39"/>
    </location>
</feature>
<evidence type="ECO:0008006" key="5">
    <source>
        <dbReference type="Google" id="ProtNLM"/>
    </source>
</evidence>
<gene>
    <name evidence="3" type="ORF">FAZ19_00545</name>
</gene>
<keyword evidence="2" id="KW-0732">Signal</keyword>
<proteinExistence type="predicted"/>
<dbReference type="RefSeq" id="WP_136818654.1">
    <property type="nucleotide sequence ID" value="NZ_BMJX01000001.1"/>
</dbReference>
<protein>
    <recommendedName>
        <fullName evidence="5">DUF4890 domain-containing protein</fullName>
    </recommendedName>
</protein>
<feature type="compositionally biased region" description="Basic and acidic residues" evidence="1">
    <location>
        <begin position="80"/>
        <end position="94"/>
    </location>
</feature>
<evidence type="ECO:0000313" key="3">
    <source>
        <dbReference type="EMBL" id="TJY67787.1"/>
    </source>
</evidence>
<reference evidence="3 4" key="1">
    <citation type="submission" date="2019-04" db="EMBL/GenBank/DDBJ databases">
        <title>Sphingobacterium olei sp. nov., isolated from oil-contaminated soil.</title>
        <authorList>
            <person name="Liu B."/>
        </authorList>
    </citation>
    <scope>NUCLEOTIDE SEQUENCE [LARGE SCALE GENOMIC DNA]</scope>
    <source>
        <strain evidence="3 4">Y3L14</strain>
    </source>
</reference>
<dbReference type="AlphaFoldDB" id="A0A4U0H7H7"/>
<dbReference type="OrthoDB" id="709979at2"/>
<keyword evidence="4" id="KW-1185">Reference proteome</keyword>
<evidence type="ECO:0000313" key="4">
    <source>
        <dbReference type="Proteomes" id="UP000309872"/>
    </source>
</evidence>
<comment type="caution">
    <text evidence="3">The sequence shown here is derived from an EMBL/GenBank/DDBJ whole genome shotgun (WGS) entry which is preliminary data.</text>
</comment>
<organism evidence="3 4">
    <name type="scientific">Sphingobacterium alkalisoli</name>
    <dbReference type="NCBI Taxonomy" id="1874115"/>
    <lineage>
        <taxon>Bacteria</taxon>
        <taxon>Pseudomonadati</taxon>
        <taxon>Bacteroidota</taxon>
        <taxon>Sphingobacteriia</taxon>
        <taxon>Sphingobacteriales</taxon>
        <taxon>Sphingobacteriaceae</taxon>
        <taxon>Sphingobacterium</taxon>
    </lineage>
</organism>
<evidence type="ECO:0000256" key="2">
    <source>
        <dbReference type="SAM" id="SignalP"/>
    </source>
</evidence>
<name>A0A4U0H7H7_9SPHI</name>
<evidence type="ECO:0000256" key="1">
    <source>
        <dbReference type="SAM" id="MobiDB-lite"/>
    </source>
</evidence>
<sequence length="129" mass="14818">MKNLILVLIAITLSASAAVGQERGNRQGLGQNRTPEERAKAEVERLGTALNLDQSQRDSIYKHSLEQTKKQQALFQQGGGDREKRLEQMKSSRNEYDTKIKSFLTEDQIKKYEEVQKGRVQRRQARSKE</sequence>
<feature type="chain" id="PRO_5020302354" description="DUF4890 domain-containing protein" evidence="2">
    <location>
        <begin position="18"/>
        <end position="129"/>
    </location>
</feature>